<keyword evidence="6" id="KW-1185">Reference proteome</keyword>
<dbReference type="Proteomes" id="UP000069620">
    <property type="component" value="Unassembled WGS sequence"/>
</dbReference>
<dbReference type="InterPro" id="IPR046335">
    <property type="entry name" value="LacI/GalR-like_sensor"/>
</dbReference>
<keyword evidence="2" id="KW-0238">DNA-binding</keyword>
<protein>
    <submittedName>
        <fullName evidence="5">Transcriptional regulator, LacI family</fullName>
    </submittedName>
</protein>
<reference evidence="6" key="2">
    <citation type="submission" date="2016-02" db="EMBL/GenBank/DDBJ databases">
        <title>Draft genome sequence of five rapidly growing Mycobacterium species.</title>
        <authorList>
            <person name="Katahira K."/>
            <person name="Gotou Y."/>
            <person name="Iida K."/>
            <person name="Ogura Y."/>
            <person name="Hayashi T."/>
        </authorList>
    </citation>
    <scope>NUCLEOTIDE SEQUENCE [LARGE SCALE GENOMIC DNA]</scope>
    <source>
        <strain evidence="6">JCM15654</strain>
    </source>
</reference>
<dbReference type="GO" id="GO:0000976">
    <property type="term" value="F:transcription cis-regulatory region binding"/>
    <property type="evidence" value="ECO:0007669"/>
    <property type="project" value="TreeGrafter"/>
</dbReference>
<comment type="caution">
    <text evidence="5">The sequence shown here is derived from an EMBL/GenBank/DDBJ whole genome shotgun (WGS) entry which is preliminary data.</text>
</comment>
<dbReference type="AlphaFoldDB" id="A0A100W1E7"/>
<dbReference type="CDD" id="cd01392">
    <property type="entry name" value="HTH_LacI"/>
    <property type="match status" value="1"/>
</dbReference>
<organism evidence="5 6">
    <name type="scientific">Mycolicibacterium brisbanense</name>
    <dbReference type="NCBI Taxonomy" id="146020"/>
    <lineage>
        <taxon>Bacteria</taxon>
        <taxon>Bacillati</taxon>
        <taxon>Actinomycetota</taxon>
        <taxon>Actinomycetes</taxon>
        <taxon>Mycobacteriales</taxon>
        <taxon>Mycobacteriaceae</taxon>
        <taxon>Mycolicibacterium</taxon>
    </lineage>
</organism>
<name>A0A100W1E7_9MYCO</name>
<dbReference type="OrthoDB" id="59108at2"/>
<evidence type="ECO:0000313" key="6">
    <source>
        <dbReference type="Proteomes" id="UP000069620"/>
    </source>
</evidence>
<evidence type="ECO:0000256" key="2">
    <source>
        <dbReference type="ARBA" id="ARBA00023125"/>
    </source>
</evidence>
<keyword evidence="1" id="KW-0805">Transcription regulation</keyword>
<dbReference type="InterPro" id="IPR028082">
    <property type="entry name" value="Peripla_BP_I"/>
</dbReference>
<dbReference type="InterPro" id="IPR010982">
    <property type="entry name" value="Lambda_DNA-bd_dom_sf"/>
</dbReference>
<dbReference type="SUPFAM" id="SSF53822">
    <property type="entry name" value="Periplasmic binding protein-like I"/>
    <property type="match status" value="1"/>
</dbReference>
<evidence type="ECO:0000256" key="3">
    <source>
        <dbReference type="ARBA" id="ARBA00023163"/>
    </source>
</evidence>
<evidence type="ECO:0000259" key="4">
    <source>
        <dbReference type="PROSITE" id="PS50932"/>
    </source>
</evidence>
<reference evidence="6" key="1">
    <citation type="journal article" date="2016" name="Genome Announc.">
        <title>Draft Genome Sequences of Five Rapidly Growing Mycobacterium Species, M. thermoresistibile, M. fortuitum subsp. acetamidolyticum, M. canariasense, M. brisbanense, and M. novocastrense.</title>
        <authorList>
            <person name="Katahira K."/>
            <person name="Ogura Y."/>
            <person name="Gotoh Y."/>
            <person name="Hayashi T."/>
        </authorList>
    </citation>
    <scope>NUCLEOTIDE SEQUENCE [LARGE SCALE GENOMIC DNA]</scope>
    <source>
        <strain evidence="6">JCM15654</strain>
    </source>
</reference>
<dbReference type="Pfam" id="PF00356">
    <property type="entry name" value="LacI"/>
    <property type="match status" value="1"/>
</dbReference>
<accession>A0A100W1E7</accession>
<gene>
    <name evidence="5" type="ORF">RMCB_3817</name>
</gene>
<dbReference type="PANTHER" id="PTHR30146:SF138">
    <property type="entry name" value="TRANSCRIPTIONAL REGULATORY PROTEIN"/>
    <property type="match status" value="1"/>
</dbReference>
<keyword evidence="3" id="KW-0804">Transcription</keyword>
<dbReference type="SMART" id="SM00354">
    <property type="entry name" value="HTH_LACI"/>
    <property type="match status" value="1"/>
</dbReference>
<dbReference type="RefSeq" id="WP_062830055.1">
    <property type="nucleotide sequence ID" value="NZ_BCSX01000035.1"/>
</dbReference>
<dbReference type="GO" id="GO:0003700">
    <property type="term" value="F:DNA-binding transcription factor activity"/>
    <property type="evidence" value="ECO:0007669"/>
    <property type="project" value="TreeGrafter"/>
</dbReference>
<evidence type="ECO:0000256" key="1">
    <source>
        <dbReference type="ARBA" id="ARBA00023015"/>
    </source>
</evidence>
<dbReference type="InterPro" id="IPR000843">
    <property type="entry name" value="HTH_LacI"/>
</dbReference>
<dbReference type="SUPFAM" id="SSF47413">
    <property type="entry name" value="lambda repressor-like DNA-binding domains"/>
    <property type="match status" value="1"/>
</dbReference>
<proteinExistence type="predicted"/>
<dbReference type="Gene3D" id="3.40.50.2300">
    <property type="match status" value="2"/>
</dbReference>
<dbReference type="CDD" id="cd06279">
    <property type="entry name" value="PBP1_LacI-like"/>
    <property type="match status" value="1"/>
</dbReference>
<feature type="domain" description="HTH lacI-type" evidence="4">
    <location>
        <begin position="2"/>
        <end position="57"/>
    </location>
</feature>
<dbReference type="EMBL" id="BCSX01000035">
    <property type="protein sequence ID" value="GAS89721.1"/>
    <property type="molecule type" value="Genomic_DNA"/>
</dbReference>
<dbReference type="Pfam" id="PF13377">
    <property type="entry name" value="Peripla_BP_3"/>
    <property type="match status" value="1"/>
</dbReference>
<sequence length="353" mass="36408">MVTMKDVAKAAGVSQAAVSYAFSGSPKVSAGQRDQILAVAAELGYHGPSIAGASLRSGRMGTVGVIIPGTLALAVEDPSTALLLKGIVEAGELADVALTLLPADGTATDPARSPHSGALRGLVDGVVMHCLPDAHPVVAAILARGIPAVAIDSPQVPHLPYVTVDHHAAGMVQANHLLAQGHRRIGIITDRLGPIPQPGFRLPSAIPTATERYLRERLTGVLRACRDASIPDTDIAIVESAGIDRQSGLIAAEQLIAGFRPTGVLTTSDVHAAAALRVLADNGIAVPQHASVIGFDDAPIADLLGLTTIRQPLVDKGRTAATILLDLIAGRTRRRSVKPTELVVRTTTGPAPR</sequence>
<dbReference type="PROSITE" id="PS50932">
    <property type="entry name" value="HTH_LACI_2"/>
    <property type="match status" value="1"/>
</dbReference>
<evidence type="ECO:0000313" key="5">
    <source>
        <dbReference type="EMBL" id="GAS89721.1"/>
    </source>
</evidence>
<dbReference type="PANTHER" id="PTHR30146">
    <property type="entry name" value="LACI-RELATED TRANSCRIPTIONAL REPRESSOR"/>
    <property type="match status" value="1"/>
</dbReference>
<dbReference type="STRING" id="146020.RMCB_3817"/>
<dbReference type="Gene3D" id="1.10.260.40">
    <property type="entry name" value="lambda repressor-like DNA-binding domains"/>
    <property type="match status" value="1"/>
</dbReference>